<dbReference type="PROSITE" id="PS50855">
    <property type="entry name" value="COX1"/>
    <property type="match status" value="1"/>
</dbReference>
<dbReference type="GO" id="GO:0020037">
    <property type="term" value="F:heme binding"/>
    <property type="evidence" value="ECO:0007669"/>
    <property type="project" value="InterPro"/>
</dbReference>
<dbReference type="GO" id="GO:0015990">
    <property type="term" value="P:electron transport coupled proton transport"/>
    <property type="evidence" value="ECO:0007669"/>
    <property type="project" value="TreeGrafter"/>
</dbReference>
<dbReference type="RefSeq" id="WP_149307847.1">
    <property type="nucleotide sequence ID" value="NZ_SRSD01000007.1"/>
</dbReference>
<reference evidence="4 5" key="1">
    <citation type="submission" date="2019-04" db="EMBL/GenBank/DDBJ databases">
        <title>Geobacter ruber sp. nov., ferric-reducing bacteria isolated from paddy soil.</title>
        <authorList>
            <person name="Xu Z."/>
            <person name="Masuda Y."/>
            <person name="Itoh H."/>
            <person name="Senoo K."/>
        </authorList>
    </citation>
    <scope>NUCLEOTIDE SEQUENCE [LARGE SCALE GENOMIC DNA]</scope>
    <source>
        <strain evidence="4 5">Red88</strain>
    </source>
</reference>
<comment type="caution">
    <text evidence="4">The sequence shown here is derived from an EMBL/GenBank/DDBJ whole genome shotgun (WGS) entry which is preliminary data.</text>
</comment>
<keyword evidence="5" id="KW-1185">Reference proteome</keyword>
<feature type="domain" description="Cytochrome oxidase subunit I profile" evidence="3">
    <location>
        <begin position="1"/>
        <end position="443"/>
    </location>
</feature>
<name>A0A5A9XC47_9BACT</name>
<gene>
    <name evidence="4" type="ORF">ET418_11950</name>
</gene>
<feature type="transmembrane region" description="Helical" evidence="2">
    <location>
        <begin position="223"/>
        <end position="244"/>
    </location>
</feature>
<feature type="transmembrane region" description="Helical" evidence="2">
    <location>
        <begin position="56"/>
        <end position="75"/>
    </location>
</feature>
<dbReference type="Gene3D" id="1.20.210.10">
    <property type="entry name" value="Cytochrome c oxidase-like, subunit I domain"/>
    <property type="match status" value="1"/>
</dbReference>
<accession>A0A5A9XC47</accession>
<proteinExistence type="predicted"/>
<feature type="transmembrane region" description="Helical" evidence="2">
    <location>
        <begin position="330"/>
        <end position="348"/>
    </location>
</feature>
<feature type="transmembrane region" description="Helical" evidence="2">
    <location>
        <begin position="156"/>
        <end position="174"/>
    </location>
</feature>
<feature type="transmembrane region" description="Helical" evidence="2">
    <location>
        <begin position="87"/>
        <end position="112"/>
    </location>
</feature>
<evidence type="ECO:0000256" key="1">
    <source>
        <dbReference type="ARBA" id="ARBA00022660"/>
    </source>
</evidence>
<dbReference type="Pfam" id="PF00115">
    <property type="entry name" value="COX1"/>
    <property type="match status" value="1"/>
</dbReference>
<protein>
    <submittedName>
        <fullName evidence="4">Nitric-oxide reductase</fullName>
    </submittedName>
</protein>
<dbReference type="GO" id="GO:0022904">
    <property type="term" value="P:respiratory electron transport chain"/>
    <property type="evidence" value="ECO:0007669"/>
    <property type="project" value="TreeGrafter"/>
</dbReference>
<dbReference type="SUPFAM" id="SSF81442">
    <property type="entry name" value="Cytochrome c oxidase subunit I-like"/>
    <property type="match status" value="1"/>
</dbReference>
<feature type="transmembrane region" description="Helical" evidence="2">
    <location>
        <begin position="368"/>
        <end position="389"/>
    </location>
</feature>
<dbReference type="InterPro" id="IPR023616">
    <property type="entry name" value="Cyt_c_oxase-like_su1_dom"/>
</dbReference>
<dbReference type="Proteomes" id="UP000324298">
    <property type="component" value="Unassembled WGS sequence"/>
</dbReference>
<keyword evidence="2" id="KW-0812">Transmembrane</keyword>
<dbReference type="GO" id="GO:0016020">
    <property type="term" value="C:membrane"/>
    <property type="evidence" value="ECO:0007669"/>
    <property type="project" value="InterPro"/>
</dbReference>
<feature type="transmembrane region" description="Helical" evidence="2">
    <location>
        <begin position="124"/>
        <end position="144"/>
    </location>
</feature>
<dbReference type="OrthoDB" id="9767153at2"/>
<evidence type="ECO:0000259" key="3">
    <source>
        <dbReference type="PROSITE" id="PS50855"/>
    </source>
</evidence>
<evidence type="ECO:0000313" key="5">
    <source>
        <dbReference type="Proteomes" id="UP000324298"/>
    </source>
</evidence>
<evidence type="ECO:0000256" key="2">
    <source>
        <dbReference type="SAM" id="Phobius"/>
    </source>
</evidence>
<keyword evidence="1" id="KW-0249">Electron transport</keyword>
<evidence type="ECO:0000313" key="4">
    <source>
        <dbReference type="EMBL" id="KAA0890374.1"/>
    </source>
</evidence>
<feature type="transmembrane region" description="Helical" evidence="2">
    <location>
        <begin position="250"/>
        <end position="271"/>
    </location>
</feature>
<dbReference type="AlphaFoldDB" id="A0A5A9XC47"/>
<dbReference type="PANTHER" id="PTHR10422">
    <property type="entry name" value="CYTOCHROME C OXIDASE SUBUNIT 1"/>
    <property type="match status" value="1"/>
</dbReference>
<sequence length="443" mass="50234">MAYTSQKIANWYFTIALFLFVLQVIMGLWLISNYVFTIPQEVVNVFPFATARAMHTNLLVLWMLLAFMGGTYFIVPMETESEIWSPNLAWFQLIALVVTGVVALVGFAFGWTKGRPLLEIPPPLNYMVVVGALVFLFNVGMTMFKARRWTVIQGTLLGGLVFLALLYLAGIPFYRNEVIDWYYWWWVIHLWVEGAWELVTGAIMAFILMRLTGVDRQVVEKWLYVEIGLFMFTGIAGTGHHYYWIGAPKYWLWVGGVFSALEPLPILLMVIDTMNHVRHRHAQIVNPHTWTIAMGCAVFHMIGAGVWGFAHTLPQVNYYTHGSQVTVSHGHLAFFGAYALLNLLVFYFAMPQLKGIEIYKPTRAKLGFWTMCSAMMLMGLTFGIAGVLQSYLERVLGMGYMTAQSYMRLWMGVTLVLGVFFLGGVLITVCDLLSPKAATERLD</sequence>
<keyword evidence="2" id="KW-1133">Transmembrane helix</keyword>
<organism evidence="4 5">
    <name type="scientific">Oryzomonas rubra</name>
    <dbReference type="NCBI Taxonomy" id="2509454"/>
    <lineage>
        <taxon>Bacteria</taxon>
        <taxon>Pseudomonadati</taxon>
        <taxon>Thermodesulfobacteriota</taxon>
        <taxon>Desulfuromonadia</taxon>
        <taxon>Geobacterales</taxon>
        <taxon>Geobacteraceae</taxon>
        <taxon>Oryzomonas</taxon>
    </lineage>
</organism>
<feature type="transmembrane region" description="Helical" evidence="2">
    <location>
        <begin position="186"/>
        <end position="211"/>
    </location>
</feature>
<keyword evidence="1" id="KW-0679">Respiratory chain</keyword>
<dbReference type="InterPro" id="IPR000883">
    <property type="entry name" value="Cyt_C_Oxase_1"/>
</dbReference>
<feature type="transmembrane region" description="Helical" evidence="2">
    <location>
        <begin position="409"/>
        <end position="433"/>
    </location>
</feature>
<dbReference type="GO" id="GO:0009060">
    <property type="term" value="P:aerobic respiration"/>
    <property type="evidence" value="ECO:0007669"/>
    <property type="project" value="InterPro"/>
</dbReference>
<dbReference type="PANTHER" id="PTHR10422:SF43">
    <property type="entry name" value="NITRIC OXIDE REDUCTASE SUBUNIT B"/>
    <property type="match status" value="1"/>
</dbReference>
<dbReference type="EMBL" id="SRSD01000007">
    <property type="protein sequence ID" value="KAA0890374.1"/>
    <property type="molecule type" value="Genomic_DNA"/>
</dbReference>
<dbReference type="GO" id="GO:0004129">
    <property type="term" value="F:cytochrome-c oxidase activity"/>
    <property type="evidence" value="ECO:0007669"/>
    <property type="project" value="InterPro"/>
</dbReference>
<dbReference type="InterPro" id="IPR036927">
    <property type="entry name" value="Cyt_c_oxase-like_su1_sf"/>
</dbReference>
<feature type="transmembrane region" description="Helical" evidence="2">
    <location>
        <begin position="12"/>
        <end position="36"/>
    </location>
</feature>
<keyword evidence="2" id="KW-0472">Membrane</keyword>
<feature type="transmembrane region" description="Helical" evidence="2">
    <location>
        <begin position="292"/>
        <end position="310"/>
    </location>
</feature>
<keyword evidence="1" id="KW-0813">Transport</keyword>